<dbReference type="GO" id="GO:0140078">
    <property type="term" value="F:class I DNA-(apurinic or apyrimidinic site) endonuclease activity"/>
    <property type="evidence" value="ECO:0007669"/>
    <property type="project" value="UniProtKB-EC"/>
</dbReference>
<evidence type="ECO:0000256" key="1">
    <source>
        <dbReference type="ARBA" id="ARBA00001668"/>
    </source>
</evidence>
<evidence type="ECO:0000256" key="10">
    <source>
        <dbReference type="ARBA" id="ARBA00023204"/>
    </source>
</evidence>
<dbReference type="EMBL" id="BIFQ01000001">
    <property type="protein sequence ID" value="GCE05987.1"/>
    <property type="molecule type" value="Genomic_DNA"/>
</dbReference>
<keyword evidence="9 15" id="KW-0238">DNA-binding</keyword>
<dbReference type="OrthoDB" id="9800855at2"/>
<comment type="caution">
    <text evidence="18">The sequence shown here is derived from an EMBL/GenBank/DDBJ whole genome shotgun (WGS) entry which is preliminary data.</text>
</comment>
<dbReference type="InterPro" id="IPR010979">
    <property type="entry name" value="Ribosomal_uS13-like_H2TH"/>
</dbReference>
<dbReference type="InterPro" id="IPR012319">
    <property type="entry name" value="FPG_cat"/>
</dbReference>
<dbReference type="PROSITE" id="PS51066">
    <property type="entry name" value="ZF_FPG_2"/>
    <property type="match status" value="1"/>
</dbReference>
<keyword evidence="7 15" id="KW-0378">Hydrolase</keyword>
<dbReference type="SUPFAM" id="SSF57716">
    <property type="entry name" value="Glucocorticoid receptor-like (DNA-binding domain)"/>
    <property type="match status" value="1"/>
</dbReference>
<evidence type="ECO:0000259" key="16">
    <source>
        <dbReference type="PROSITE" id="PS51066"/>
    </source>
</evidence>
<dbReference type="HAMAP" id="MF_00103">
    <property type="entry name" value="Fapy_DNA_glycosyl"/>
    <property type="match status" value="1"/>
</dbReference>
<dbReference type="RefSeq" id="WP_126596984.1">
    <property type="nucleotide sequence ID" value="NZ_BIFQ01000001.1"/>
</dbReference>
<feature type="binding site" evidence="15">
    <location>
        <position position="185"/>
    </location>
    <ligand>
        <name>DNA</name>
        <dbReference type="ChEBI" id="CHEBI:16991"/>
    </ligand>
</feature>
<feature type="domain" description="Formamidopyrimidine-DNA glycosylase catalytic" evidence="17">
    <location>
        <begin position="2"/>
        <end position="147"/>
    </location>
</feature>
<feature type="active site" description="Proton donor; for beta-elimination activity" evidence="15">
    <location>
        <position position="59"/>
    </location>
</feature>
<dbReference type="CDD" id="cd08966">
    <property type="entry name" value="EcFpg-like_N"/>
    <property type="match status" value="1"/>
</dbReference>
<protein>
    <recommendedName>
        <fullName evidence="15">Formamidopyrimidine-DNA glycosylase</fullName>
        <shortName evidence="15">Fapy-DNA glycosylase</shortName>
        <ecNumber evidence="15">3.2.2.23</ecNumber>
    </recommendedName>
    <alternativeName>
        <fullName evidence="15">DNA-(apurinic or apyrimidinic site) lyase MutM</fullName>
        <shortName evidence="15">AP lyase MutM</shortName>
        <ecNumber evidence="15">4.2.99.18</ecNumber>
    </alternativeName>
</protein>
<evidence type="ECO:0000256" key="6">
    <source>
        <dbReference type="ARBA" id="ARBA00022771"/>
    </source>
</evidence>
<dbReference type="PROSITE" id="PS51068">
    <property type="entry name" value="FPG_CAT"/>
    <property type="match status" value="1"/>
</dbReference>
<dbReference type="GO" id="GO:0006284">
    <property type="term" value="P:base-excision repair"/>
    <property type="evidence" value="ECO:0007669"/>
    <property type="project" value="InterPro"/>
</dbReference>
<comment type="catalytic activity">
    <reaction evidence="14 15">
        <text>2'-deoxyribonucleotide-(2'-deoxyribose 5'-phosphate)-2'-deoxyribonucleotide-DNA = a 3'-end 2'-deoxyribonucleotide-(2,3-dehydro-2,3-deoxyribose 5'-phosphate)-DNA + a 5'-end 5'-phospho-2'-deoxyribonucleoside-DNA + H(+)</text>
        <dbReference type="Rhea" id="RHEA:66592"/>
        <dbReference type="Rhea" id="RHEA-COMP:13180"/>
        <dbReference type="Rhea" id="RHEA-COMP:16897"/>
        <dbReference type="Rhea" id="RHEA-COMP:17067"/>
        <dbReference type="ChEBI" id="CHEBI:15378"/>
        <dbReference type="ChEBI" id="CHEBI:136412"/>
        <dbReference type="ChEBI" id="CHEBI:157695"/>
        <dbReference type="ChEBI" id="CHEBI:167181"/>
        <dbReference type="EC" id="4.2.99.18"/>
    </reaction>
</comment>
<dbReference type="Proteomes" id="UP000287224">
    <property type="component" value="Unassembled WGS sequence"/>
</dbReference>
<evidence type="ECO:0000256" key="11">
    <source>
        <dbReference type="ARBA" id="ARBA00023239"/>
    </source>
</evidence>
<dbReference type="Gene3D" id="3.20.190.10">
    <property type="entry name" value="MutM-like, N-terminal"/>
    <property type="match status" value="1"/>
</dbReference>
<dbReference type="SUPFAM" id="SSF46946">
    <property type="entry name" value="S13-like H2TH domain"/>
    <property type="match status" value="1"/>
</dbReference>
<dbReference type="PROSITE" id="PS01242">
    <property type="entry name" value="ZF_FPG_1"/>
    <property type="match status" value="1"/>
</dbReference>
<dbReference type="EC" id="4.2.99.18" evidence="15"/>
<dbReference type="Pfam" id="PF06827">
    <property type="entry name" value="zf-FPG_IleRS"/>
    <property type="match status" value="1"/>
</dbReference>
<evidence type="ECO:0000256" key="2">
    <source>
        <dbReference type="ARBA" id="ARBA00009409"/>
    </source>
</evidence>
<proteinExistence type="inferred from homology"/>
<evidence type="ECO:0000256" key="13">
    <source>
        <dbReference type="ARBA" id="ARBA00023295"/>
    </source>
</evidence>
<keyword evidence="5 15" id="KW-0227">DNA damage</keyword>
<evidence type="ECO:0000256" key="3">
    <source>
        <dbReference type="ARBA" id="ARBA00011245"/>
    </source>
</evidence>
<dbReference type="InterPro" id="IPR010663">
    <property type="entry name" value="Znf_FPG/IleRS"/>
</dbReference>
<organism evidence="18 19">
    <name type="scientific">Dictyobacter aurantiacus</name>
    <dbReference type="NCBI Taxonomy" id="1936993"/>
    <lineage>
        <taxon>Bacteria</taxon>
        <taxon>Bacillati</taxon>
        <taxon>Chloroflexota</taxon>
        <taxon>Ktedonobacteria</taxon>
        <taxon>Ktedonobacterales</taxon>
        <taxon>Dictyobacteraceae</taxon>
        <taxon>Dictyobacter</taxon>
    </lineage>
</organism>
<accession>A0A401ZGJ8</accession>
<keyword evidence="11 15" id="KW-0456">Lyase</keyword>
<dbReference type="InterPro" id="IPR015886">
    <property type="entry name" value="H2TH_FPG"/>
</dbReference>
<dbReference type="Gene3D" id="1.10.8.50">
    <property type="match status" value="1"/>
</dbReference>
<evidence type="ECO:0000256" key="9">
    <source>
        <dbReference type="ARBA" id="ARBA00023125"/>
    </source>
</evidence>
<dbReference type="PANTHER" id="PTHR22993:SF9">
    <property type="entry name" value="FORMAMIDOPYRIMIDINE-DNA GLYCOSYLASE"/>
    <property type="match status" value="1"/>
</dbReference>
<dbReference type="SMART" id="SM00898">
    <property type="entry name" value="Fapy_DNA_glyco"/>
    <property type="match status" value="1"/>
</dbReference>
<dbReference type="InterPro" id="IPR000214">
    <property type="entry name" value="Znf_DNA_glyclase/AP_lyase"/>
</dbReference>
<feature type="active site" description="Proton donor" evidence="15">
    <location>
        <position position="3"/>
    </location>
</feature>
<dbReference type="GO" id="GO:0003684">
    <property type="term" value="F:damaged DNA binding"/>
    <property type="evidence" value="ECO:0007669"/>
    <property type="project" value="InterPro"/>
</dbReference>
<gene>
    <name evidence="15 18" type="primary">mutM</name>
    <name evidence="15" type="synonym">fpg</name>
    <name evidence="18" type="ORF">KDAU_33160</name>
</gene>
<dbReference type="GO" id="GO:0008270">
    <property type="term" value="F:zinc ion binding"/>
    <property type="evidence" value="ECO:0007669"/>
    <property type="project" value="UniProtKB-UniRule"/>
</dbReference>
<dbReference type="GO" id="GO:0003690">
    <property type="term" value="F:double-stranded DNA binding"/>
    <property type="evidence" value="ECO:0007669"/>
    <property type="project" value="UniProtKB-ARBA"/>
</dbReference>
<evidence type="ECO:0000256" key="15">
    <source>
        <dbReference type="HAMAP-Rule" id="MF_00103"/>
    </source>
</evidence>
<evidence type="ECO:0000256" key="12">
    <source>
        <dbReference type="ARBA" id="ARBA00023268"/>
    </source>
</evidence>
<name>A0A401ZGJ8_9CHLR</name>
<dbReference type="Pfam" id="PF01149">
    <property type="entry name" value="Fapy_DNA_glyco"/>
    <property type="match status" value="1"/>
</dbReference>
<comment type="similarity">
    <text evidence="2 15">Belongs to the FPG family.</text>
</comment>
<keyword evidence="4 15" id="KW-0479">Metal-binding</keyword>
<keyword evidence="19" id="KW-1185">Reference proteome</keyword>
<dbReference type="InterPro" id="IPR020629">
    <property type="entry name" value="FPG_Glyclase"/>
</dbReference>
<dbReference type="InterPro" id="IPR035937">
    <property type="entry name" value="FPG_N"/>
</dbReference>
<keyword evidence="10 15" id="KW-0234">DNA repair</keyword>
<comment type="catalytic activity">
    <reaction evidence="1 15">
        <text>Hydrolysis of DNA containing ring-opened 7-methylguanine residues, releasing 2,6-diamino-4-hydroxy-5-(N-methyl)formamidopyrimidine.</text>
        <dbReference type="EC" id="3.2.2.23"/>
    </reaction>
</comment>
<keyword evidence="12 15" id="KW-0511">Multifunctional enzyme</keyword>
<dbReference type="NCBIfam" id="NF002211">
    <property type="entry name" value="PRK01103.1"/>
    <property type="match status" value="1"/>
</dbReference>
<dbReference type="FunFam" id="1.10.8.50:FF:000003">
    <property type="entry name" value="Formamidopyrimidine-DNA glycosylase"/>
    <property type="match status" value="1"/>
</dbReference>
<dbReference type="SUPFAM" id="SSF81624">
    <property type="entry name" value="N-terminal domain of MutM-like DNA repair proteins"/>
    <property type="match status" value="1"/>
</dbReference>
<reference evidence="19" key="1">
    <citation type="submission" date="2018-12" db="EMBL/GenBank/DDBJ databases">
        <title>Tengunoibacter tsumagoiensis gen. nov., sp. nov., Dictyobacter kobayashii sp. nov., D. alpinus sp. nov., and D. joshuensis sp. nov. and description of Dictyobacteraceae fam. nov. within the order Ktedonobacterales isolated from Tengu-no-mugimeshi.</title>
        <authorList>
            <person name="Wang C.M."/>
            <person name="Zheng Y."/>
            <person name="Sakai Y."/>
            <person name="Toyoda A."/>
            <person name="Minakuchi Y."/>
            <person name="Abe K."/>
            <person name="Yokota A."/>
            <person name="Yabe S."/>
        </authorList>
    </citation>
    <scope>NUCLEOTIDE SEQUENCE [LARGE SCALE GENOMIC DNA]</scope>
    <source>
        <strain evidence="19">S-27</strain>
    </source>
</reference>
<comment type="subunit">
    <text evidence="3 15">Monomer.</text>
</comment>
<dbReference type="AlphaFoldDB" id="A0A401ZGJ8"/>
<dbReference type="SMART" id="SM01232">
    <property type="entry name" value="H2TH"/>
    <property type="match status" value="1"/>
</dbReference>
<keyword evidence="8 15" id="KW-0862">Zinc</keyword>
<dbReference type="GO" id="GO:0034039">
    <property type="term" value="F:8-oxo-7,8-dihydroguanine DNA N-glycosylase activity"/>
    <property type="evidence" value="ECO:0007669"/>
    <property type="project" value="TreeGrafter"/>
</dbReference>
<dbReference type="InterPro" id="IPR015887">
    <property type="entry name" value="DNA_glyclase_Znf_dom_DNA_BS"/>
</dbReference>
<comment type="function">
    <text evidence="15">Involved in base excision repair of DNA damaged by oxidation or by mutagenic agents. Acts as DNA glycosylase that recognizes and removes damaged bases. Has a preference for oxidized purines, such as 7,8-dihydro-8-oxoguanine (8-oxoG). Has AP (apurinic/apyrimidinic) lyase activity and introduces nicks in the DNA strand. Cleaves the DNA backbone by beta-delta elimination to generate a single-strand break at the site of the removed base with both 3'- and 5'-phosphates.</text>
</comment>
<comment type="cofactor">
    <cofactor evidence="15">
        <name>Zn(2+)</name>
        <dbReference type="ChEBI" id="CHEBI:29105"/>
    </cofactor>
    <text evidence="15">Binds 1 zinc ion per subunit.</text>
</comment>
<feature type="binding site" evidence="15">
    <location>
        <position position="144"/>
    </location>
    <ligand>
        <name>DNA</name>
        <dbReference type="ChEBI" id="CHEBI:16991"/>
    </ligand>
</feature>
<keyword evidence="6 15" id="KW-0863">Zinc-finger</keyword>
<evidence type="ECO:0000256" key="7">
    <source>
        <dbReference type="ARBA" id="ARBA00022801"/>
    </source>
</evidence>
<sequence>MPELPEVEYTARQLRASVVGATIREAYVFWERTISHPAVPDFLAEVAGRRIEGVRRRGKFLLIDLSGNMFLSIHRRMTGNFLLLPVGWRLDTSLRERDRVAWNTRGPSFYVAGEQEATEQAELKYCRACFVFEDGRCLLFTDPRKFGKIGLWSREREQEALKGLGPEPLEAEFSVERFASSLRGRRTVIKQVLLDQTVVAGVGNIYADEALFYARIHPLRRAESLSADEIRTLHEGIVDVLTRGIEHGGTSFNDYRDLWGEAGDNFNHVRVYHQEGKPCSRCGTIIERMVIAQRSAHFCPGCQQAPAQRGDIVTSVP</sequence>
<dbReference type="PANTHER" id="PTHR22993">
    <property type="entry name" value="FORMAMIDOPYRIMIDINE-DNA GLYCOSYLASE"/>
    <property type="match status" value="1"/>
</dbReference>
<feature type="active site" description="Schiff-base intermediate with DNA" evidence="15">
    <location>
        <position position="2"/>
    </location>
</feature>
<feature type="active site" description="Proton donor; for delta-elimination activity" evidence="15">
    <location>
        <position position="294"/>
    </location>
</feature>
<dbReference type="EC" id="3.2.2.23" evidence="15"/>
<dbReference type="Pfam" id="PF06831">
    <property type="entry name" value="H2TH"/>
    <property type="match status" value="1"/>
</dbReference>
<evidence type="ECO:0000256" key="4">
    <source>
        <dbReference type="ARBA" id="ARBA00022723"/>
    </source>
</evidence>
<feature type="domain" description="FPG-type" evidence="16">
    <location>
        <begin position="270"/>
        <end position="304"/>
    </location>
</feature>
<evidence type="ECO:0000256" key="5">
    <source>
        <dbReference type="ARBA" id="ARBA00022763"/>
    </source>
</evidence>
<evidence type="ECO:0000313" key="19">
    <source>
        <dbReference type="Proteomes" id="UP000287224"/>
    </source>
</evidence>
<evidence type="ECO:0000256" key="14">
    <source>
        <dbReference type="ARBA" id="ARBA00044632"/>
    </source>
</evidence>
<dbReference type="NCBIfam" id="TIGR00577">
    <property type="entry name" value="fpg"/>
    <property type="match status" value="1"/>
</dbReference>
<evidence type="ECO:0000313" key="18">
    <source>
        <dbReference type="EMBL" id="GCE05987.1"/>
    </source>
</evidence>
<comment type="caution">
    <text evidence="15">Lacks conserved residue(s) required for the propagation of feature annotation.</text>
</comment>
<evidence type="ECO:0000259" key="17">
    <source>
        <dbReference type="PROSITE" id="PS51068"/>
    </source>
</evidence>
<evidence type="ECO:0000256" key="8">
    <source>
        <dbReference type="ARBA" id="ARBA00022833"/>
    </source>
</evidence>
<keyword evidence="13 15" id="KW-0326">Glycosidase</keyword>